<protein>
    <submittedName>
        <fullName evidence="2">Molecular chaperone</fullName>
    </submittedName>
</protein>
<gene>
    <name evidence="2" type="ORF">ACFSM0_08920</name>
</gene>
<comment type="caution">
    <text evidence="2">The sequence shown here is derived from an EMBL/GenBank/DDBJ whole genome shotgun (WGS) entry which is preliminary data.</text>
</comment>
<reference evidence="3" key="1">
    <citation type="journal article" date="2019" name="Int. J. Syst. Evol. Microbiol.">
        <title>The Global Catalogue of Microorganisms (GCM) 10K type strain sequencing project: providing services to taxonomists for standard genome sequencing and annotation.</title>
        <authorList>
            <consortium name="The Broad Institute Genomics Platform"/>
            <consortium name="The Broad Institute Genome Sequencing Center for Infectious Disease"/>
            <person name="Wu L."/>
            <person name="Ma J."/>
        </authorList>
    </citation>
    <scope>NUCLEOTIDE SEQUENCE [LARGE SCALE GENOMIC DNA]</scope>
    <source>
        <strain evidence="3">CCUG 55131</strain>
    </source>
</reference>
<organism evidence="2 3">
    <name type="scientific">Rhodobacter lacus</name>
    <dbReference type="NCBI Taxonomy" id="1641972"/>
    <lineage>
        <taxon>Bacteria</taxon>
        <taxon>Pseudomonadati</taxon>
        <taxon>Pseudomonadota</taxon>
        <taxon>Alphaproteobacteria</taxon>
        <taxon>Rhodobacterales</taxon>
        <taxon>Rhodobacter group</taxon>
        <taxon>Rhodobacter</taxon>
    </lineage>
</organism>
<evidence type="ECO:0000313" key="2">
    <source>
        <dbReference type="EMBL" id="MFD2174208.1"/>
    </source>
</evidence>
<dbReference type="RefSeq" id="WP_377389469.1">
    <property type="nucleotide sequence ID" value="NZ_JBHUIX010000009.1"/>
</dbReference>
<name>A0ABW5AA53_9RHOB</name>
<dbReference type="InterPro" id="IPR050289">
    <property type="entry name" value="TorD/DmsD_chaperones"/>
</dbReference>
<dbReference type="InterPro" id="IPR036411">
    <property type="entry name" value="TorD-like_sf"/>
</dbReference>
<dbReference type="Gene3D" id="1.10.3480.10">
    <property type="entry name" value="TorD-like"/>
    <property type="match status" value="1"/>
</dbReference>
<accession>A0ABW5AA53</accession>
<evidence type="ECO:0000256" key="1">
    <source>
        <dbReference type="ARBA" id="ARBA00023186"/>
    </source>
</evidence>
<keyword evidence="3" id="KW-1185">Reference proteome</keyword>
<dbReference type="EMBL" id="JBHUIX010000009">
    <property type="protein sequence ID" value="MFD2174208.1"/>
    <property type="molecule type" value="Genomic_DNA"/>
</dbReference>
<dbReference type="InterPro" id="IPR020945">
    <property type="entry name" value="DMSO/NO3_reduct_chaperone"/>
</dbReference>
<proteinExistence type="predicted"/>
<dbReference type="PANTHER" id="PTHR34227:SF1">
    <property type="entry name" value="DIMETHYL SULFOXIDE REDUCTASE CHAPERONE-RELATED"/>
    <property type="match status" value="1"/>
</dbReference>
<dbReference type="Pfam" id="PF02613">
    <property type="entry name" value="Nitrate_red_del"/>
    <property type="match status" value="1"/>
</dbReference>
<evidence type="ECO:0000313" key="3">
    <source>
        <dbReference type="Proteomes" id="UP001597413"/>
    </source>
</evidence>
<keyword evidence="1" id="KW-0143">Chaperone</keyword>
<dbReference type="PANTHER" id="PTHR34227">
    <property type="entry name" value="CHAPERONE PROTEIN YCDY"/>
    <property type="match status" value="1"/>
</dbReference>
<dbReference type="SUPFAM" id="SSF89155">
    <property type="entry name" value="TorD-like"/>
    <property type="match status" value="1"/>
</dbReference>
<sequence length="207" mass="22091">MTALSPIPAALIDRALLWHWLADLFLAPPGPAQLQALRGSAGVEWRAALAAEPDFRNAIKQIDCVLDAGDAADLGSTLTIAFNRMFLGLGGKRTLSPCESAWVGTRRLYQAPVSEIAALLRVCDLTLAEDCSEPADHLAVELMLLAHLEASGDPRAEDLVARLASWTPELLTAVKAVDSTGFWAGAADLLSAALARSLNRKPEERTV</sequence>
<dbReference type="Proteomes" id="UP001597413">
    <property type="component" value="Unassembled WGS sequence"/>
</dbReference>